<name>A0ABN8QE40_9CNID</name>
<evidence type="ECO:0000313" key="1">
    <source>
        <dbReference type="EMBL" id="CAH3162813.1"/>
    </source>
</evidence>
<protein>
    <submittedName>
        <fullName evidence="1">Uncharacterized protein</fullName>
    </submittedName>
</protein>
<proteinExistence type="predicted"/>
<sequence length="116" mass="13269">MKNSDKLLSSSKILLKIYLCQFYKVGKIVQSPLLLQEKGSLGQDIWNAQLGLKILLSQFNIELKAMTQESWETLANYAEIKLPDYQGSERQKLDLHIHNLLLEMKKLPISQLLGVV</sequence>
<accession>A0ABN8QE40</accession>
<reference evidence="1 2" key="1">
    <citation type="submission" date="2022-05" db="EMBL/GenBank/DDBJ databases">
        <authorList>
            <consortium name="Genoscope - CEA"/>
            <person name="William W."/>
        </authorList>
    </citation>
    <scope>NUCLEOTIDE SEQUENCE [LARGE SCALE GENOMIC DNA]</scope>
</reference>
<dbReference type="EMBL" id="CALNXI010001273">
    <property type="protein sequence ID" value="CAH3162813.1"/>
    <property type="molecule type" value="Genomic_DNA"/>
</dbReference>
<comment type="caution">
    <text evidence="1">The sequence shown here is derived from an EMBL/GenBank/DDBJ whole genome shotgun (WGS) entry which is preliminary data.</text>
</comment>
<evidence type="ECO:0000313" key="2">
    <source>
        <dbReference type="Proteomes" id="UP001159427"/>
    </source>
</evidence>
<gene>
    <name evidence="1" type="ORF">PEVE_00004406</name>
</gene>
<keyword evidence="2" id="KW-1185">Reference proteome</keyword>
<dbReference type="Proteomes" id="UP001159427">
    <property type="component" value="Unassembled WGS sequence"/>
</dbReference>
<organism evidence="1 2">
    <name type="scientific">Porites evermanni</name>
    <dbReference type="NCBI Taxonomy" id="104178"/>
    <lineage>
        <taxon>Eukaryota</taxon>
        <taxon>Metazoa</taxon>
        <taxon>Cnidaria</taxon>
        <taxon>Anthozoa</taxon>
        <taxon>Hexacorallia</taxon>
        <taxon>Scleractinia</taxon>
        <taxon>Fungiina</taxon>
        <taxon>Poritidae</taxon>
        <taxon>Porites</taxon>
    </lineage>
</organism>